<dbReference type="Gene3D" id="1.10.357.10">
    <property type="entry name" value="Tetracycline Repressor, domain 2"/>
    <property type="match status" value="1"/>
</dbReference>
<organism evidence="4 5">
    <name type="scientific">Pseudomonas gingeri</name>
    <dbReference type="NCBI Taxonomy" id="117681"/>
    <lineage>
        <taxon>Bacteria</taxon>
        <taxon>Pseudomonadati</taxon>
        <taxon>Pseudomonadota</taxon>
        <taxon>Gammaproteobacteria</taxon>
        <taxon>Pseudomonadales</taxon>
        <taxon>Pseudomonadaceae</taxon>
        <taxon>Pseudomonas</taxon>
    </lineage>
</organism>
<dbReference type="AlphaFoldDB" id="A0A7Y7W941"/>
<keyword evidence="1 2" id="KW-0238">DNA-binding</keyword>
<comment type="caution">
    <text evidence="4">The sequence shown here is derived from an EMBL/GenBank/DDBJ whole genome shotgun (WGS) entry which is preliminary data.</text>
</comment>
<dbReference type="InterPro" id="IPR015292">
    <property type="entry name" value="Tscrpt_reg_YbiH_C"/>
</dbReference>
<reference evidence="4 5" key="1">
    <citation type="submission" date="2020-04" db="EMBL/GenBank/DDBJ databases">
        <title>Molecular characterization of pseudomonads from Agaricus bisporus reveal novel blotch 2 pathogens in Western Europe.</title>
        <authorList>
            <person name="Taparia T."/>
            <person name="Krijger M."/>
            <person name="Haynes E."/>
            <person name="Elpinstone J.G."/>
            <person name="Noble R."/>
            <person name="Van Der Wolf J."/>
        </authorList>
    </citation>
    <scope>NUCLEOTIDE SEQUENCE [LARGE SCALE GENOMIC DNA]</scope>
    <source>
        <strain evidence="4 5">F1001</strain>
    </source>
</reference>
<gene>
    <name evidence="4" type="ORF">HX829_01335</name>
</gene>
<dbReference type="GO" id="GO:0000976">
    <property type="term" value="F:transcription cis-regulatory region binding"/>
    <property type="evidence" value="ECO:0007669"/>
    <property type="project" value="TreeGrafter"/>
</dbReference>
<dbReference type="Proteomes" id="UP000582981">
    <property type="component" value="Unassembled WGS sequence"/>
</dbReference>
<feature type="DNA-binding region" description="H-T-H motif" evidence="2">
    <location>
        <begin position="39"/>
        <end position="58"/>
    </location>
</feature>
<accession>A0A7Y7W941</accession>
<dbReference type="Pfam" id="PF00440">
    <property type="entry name" value="TetR_N"/>
    <property type="match status" value="1"/>
</dbReference>
<evidence type="ECO:0000313" key="4">
    <source>
        <dbReference type="EMBL" id="NWB45122.1"/>
    </source>
</evidence>
<name>A0A7Y7W941_9PSED</name>
<sequence>MARHRPANEGGYQRGEETRLRIIEAAVDQFATHGFESASTRQIATAAGVNAPALQYYFDNKEGVYLACVEHILAQLWAQLTDEVSAAEEALEDPHTDDRTLIERYLDILGVFLSFILETPESADWRRFMACEQAGLGPPSAAKLMEQGLNQRLSHVTRTIVGRLTGRPADDESTIIRTMALNSQSIVFRVKRAPVLRALGWDTIDQQRMETVRNVMLSQNRLTLLALVSERDAAGAGTAQ</sequence>
<evidence type="ECO:0000259" key="3">
    <source>
        <dbReference type="PROSITE" id="PS50977"/>
    </source>
</evidence>
<dbReference type="Pfam" id="PF09209">
    <property type="entry name" value="CecR_C"/>
    <property type="match status" value="1"/>
</dbReference>
<dbReference type="PRINTS" id="PR00455">
    <property type="entry name" value="HTHTETR"/>
</dbReference>
<dbReference type="EMBL" id="JACAPU010000002">
    <property type="protein sequence ID" value="NWB45122.1"/>
    <property type="molecule type" value="Genomic_DNA"/>
</dbReference>
<dbReference type="PANTHER" id="PTHR30055:SF146">
    <property type="entry name" value="HTH-TYPE TRANSCRIPTIONAL DUAL REGULATOR CECR"/>
    <property type="match status" value="1"/>
</dbReference>
<dbReference type="InterPro" id="IPR050109">
    <property type="entry name" value="HTH-type_TetR-like_transc_reg"/>
</dbReference>
<evidence type="ECO:0000256" key="1">
    <source>
        <dbReference type="ARBA" id="ARBA00023125"/>
    </source>
</evidence>
<evidence type="ECO:0000313" key="5">
    <source>
        <dbReference type="Proteomes" id="UP000582981"/>
    </source>
</evidence>
<dbReference type="SUPFAM" id="SSF46689">
    <property type="entry name" value="Homeodomain-like"/>
    <property type="match status" value="1"/>
</dbReference>
<dbReference type="PANTHER" id="PTHR30055">
    <property type="entry name" value="HTH-TYPE TRANSCRIPTIONAL REGULATOR RUTR"/>
    <property type="match status" value="1"/>
</dbReference>
<dbReference type="Gene3D" id="1.10.10.60">
    <property type="entry name" value="Homeodomain-like"/>
    <property type="match status" value="1"/>
</dbReference>
<protein>
    <submittedName>
        <fullName evidence="4">CerR family C-terminal domain-containing protein</fullName>
    </submittedName>
</protein>
<proteinExistence type="predicted"/>
<dbReference type="InterPro" id="IPR009057">
    <property type="entry name" value="Homeodomain-like_sf"/>
</dbReference>
<dbReference type="SUPFAM" id="SSF48498">
    <property type="entry name" value="Tetracyclin repressor-like, C-terminal domain"/>
    <property type="match status" value="1"/>
</dbReference>
<evidence type="ECO:0000256" key="2">
    <source>
        <dbReference type="PROSITE-ProRule" id="PRU00335"/>
    </source>
</evidence>
<dbReference type="GO" id="GO:0003700">
    <property type="term" value="F:DNA-binding transcription factor activity"/>
    <property type="evidence" value="ECO:0007669"/>
    <property type="project" value="TreeGrafter"/>
</dbReference>
<dbReference type="PROSITE" id="PS50977">
    <property type="entry name" value="HTH_TETR_2"/>
    <property type="match status" value="1"/>
</dbReference>
<feature type="domain" description="HTH tetR-type" evidence="3">
    <location>
        <begin position="16"/>
        <end position="76"/>
    </location>
</feature>
<dbReference type="RefSeq" id="WP_177143122.1">
    <property type="nucleotide sequence ID" value="NZ_JACAPU010000002.1"/>
</dbReference>
<dbReference type="InterPro" id="IPR001647">
    <property type="entry name" value="HTH_TetR"/>
</dbReference>
<dbReference type="InterPro" id="IPR036271">
    <property type="entry name" value="Tet_transcr_reg_TetR-rel_C_sf"/>
</dbReference>